<name>A0A1H0M3E7_9BURK</name>
<gene>
    <name evidence="1" type="ORF">SAMN04489708_103102</name>
</gene>
<reference evidence="2" key="1">
    <citation type="submission" date="2016-10" db="EMBL/GenBank/DDBJ databases">
        <authorList>
            <person name="Varghese N."/>
            <person name="Submissions S."/>
        </authorList>
    </citation>
    <scope>NUCLEOTIDE SEQUENCE [LARGE SCALE GENOMIC DNA]</scope>
    <source>
        <strain evidence="2">DSM 17101</strain>
    </source>
</reference>
<accession>A0A1H0M3E7</accession>
<evidence type="ECO:0000313" key="2">
    <source>
        <dbReference type="Proteomes" id="UP000199317"/>
    </source>
</evidence>
<dbReference type="EMBL" id="FNJL01000003">
    <property type="protein sequence ID" value="SDO74884.1"/>
    <property type="molecule type" value="Genomic_DNA"/>
</dbReference>
<proteinExistence type="predicted"/>
<sequence>MGEMMDAPDRDPFAFLNCRADYGTVALPGGAPGPKNIKPVR</sequence>
<dbReference type="AlphaFoldDB" id="A0A1H0M3E7"/>
<protein>
    <submittedName>
        <fullName evidence="1">Uncharacterized protein</fullName>
    </submittedName>
</protein>
<keyword evidence="2" id="KW-1185">Reference proteome</keyword>
<dbReference type="Proteomes" id="UP000199317">
    <property type="component" value="Unassembled WGS sequence"/>
</dbReference>
<evidence type="ECO:0000313" key="1">
    <source>
        <dbReference type="EMBL" id="SDO74884.1"/>
    </source>
</evidence>
<organism evidence="1 2">
    <name type="scientific">Paracidovorax cattleyae</name>
    <dbReference type="NCBI Taxonomy" id="80868"/>
    <lineage>
        <taxon>Bacteria</taxon>
        <taxon>Pseudomonadati</taxon>
        <taxon>Pseudomonadota</taxon>
        <taxon>Betaproteobacteria</taxon>
        <taxon>Burkholderiales</taxon>
        <taxon>Comamonadaceae</taxon>
        <taxon>Paracidovorax</taxon>
    </lineage>
</organism>